<proteinExistence type="predicted"/>
<keyword evidence="1" id="KW-0472">Membrane</keyword>
<feature type="signal peptide" evidence="2">
    <location>
        <begin position="1"/>
        <end position="24"/>
    </location>
</feature>
<feature type="transmembrane region" description="Helical" evidence="1">
    <location>
        <begin position="112"/>
        <end position="134"/>
    </location>
</feature>
<name>A0ABQ9MT29_HEVBR</name>
<evidence type="ECO:0000256" key="1">
    <source>
        <dbReference type="SAM" id="Phobius"/>
    </source>
</evidence>
<comment type="caution">
    <text evidence="3">The sequence shown here is derived from an EMBL/GenBank/DDBJ whole genome shotgun (WGS) entry which is preliminary data.</text>
</comment>
<gene>
    <name evidence="3" type="ORF">P3X46_006511</name>
</gene>
<evidence type="ECO:0000256" key="2">
    <source>
        <dbReference type="SAM" id="SignalP"/>
    </source>
</evidence>
<sequence length="135" mass="15105">MLPTNFAFLLALWLSAFFLEHAELRKLSPEIYRTSTGCTNCMLCQYPCHPLAPPPPSLPNNPPYGIPPPPYPISGYPPYGTPPSQVDCTQFPDQCCLHPPPYPLGYQPYENYAAFCSPFFFILVVSLVFSITVML</sequence>
<keyword evidence="2" id="KW-0732">Signal</keyword>
<organism evidence="3 4">
    <name type="scientific">Hevea brasiliensis</name>
    <name type="common">Para rubber tree</name>
    <name type="synonym">Siphonia brasiliensis</name>
    <dbReference type="NCBI Taxonomy" id="3981"/>
    <lineage>
        <taxon>Eukaryota</taxon>
        <taxon>Viridiplantae</taxon>
        <taxon>Streptophyta</taxon>
        <taxon>Embryophyta</taxon>
        <taxon>Tracheophyta</taxon>
        <taxon>Spermatophyta</taxon>
        <taxon>Magnoliopsida</taxon>
        <taxon>eudicotyledons</taxon>
        <taxon>Gunneridae</taxon>
        <taxon>Pentapetalae</taxon>
        <taxon>rosids</taxon>
        <taxon>fabids</taxon>
        <taxon>Malpighiales</taxon>
        <taxon>Euphorbiaceae</taxon>
        <taxon>Crotonoideae</taxon>
        <taxon>Micrandreae</taxon>
        <taxon>Hevea</taxon>
    </lineage>
</organism>
<feature type="chain" id="PRO_5047246051" evidence="2">
    <location>
        <begin position="25"/>
        <end position="135"/>
    </location>
</feature>
<keyword evidence="1" id="KW-1133">Transmembrane helix</keyword>
<evidence type="ECO:0000313" key="4">
    <source>
        <dbReference type="Proteomes" id="UP001174677"/>
    </source>
</evidence>
<evidence type="ECO:0000313" key="3">
    <source>
        <dbReference type="EMBL" id="KAJ9182525.1"/>
    </source>
</evidence>
<dbReference type="EMBL" id="JARPOI010000004">
    <property type="protein sequence ID" value="KAJ9182525.1"/>
    <property type="molecule type" value="Genomic_DNA"/>
</dbReference>
<reference evidence="3" key="1">
    <citation type="journal article" date="2023" name="Plant Biotechnol. J.">
        <title>Chromosome-level wild Hevea brasiliensis genome provides new tools for genomic-assisted breeding and valuable loci to elevate rubber yield.</title>
        <authorList>
            <person name="Cheng H."/>
            <person name="Song X."/>
            <person name="Hu Y."/>
            <person name="Wu T."/>
            <person name="Yang Q."/>
            <person name="An Z."/>
            <person name="Feng S."/>
            <person name="Deng Z."/>
            <person name="Wu W."/>
            <person name="Zeng X."/>
            <person name="Tu M."/>
            <person name="Wang X."/>
            <person name="Huang H."/>
        </authorList>
    </citation>
    <scope>NUCLEOTIDE SEQUENCE</scope>
    <source>
        <strain evidence="3">MT/VB/25A 57/8</strain>
    </source>
</reference>
<dbReference type="Proteomes" id="UP001174677">
    <property type="component" value="Chromosome 4"/>
</dbReference>
<accession>A0ABQ9MT29</accession>
<protein>
    <submittedName>
        <fullName evidence="3">Uncharacterized protein</fullName>
    </submittedName>
</protein>
<keyword evidence="1" id="KW-0812">Transmembrane</keyword>
<keyword evidence="4" id="KW-1185">Reference proteome</keyword>